<comment type="caution">
    <text evidence="4">The sequence shown here is derived from an EMBL/GenBank/DDBJ whole genome shotgun (WGS) entry which is preliminary data.</text>
</comment>
<dbReference type="PANTHER" id="PTHR48081">
    <property type="entry name" value="AB HYDROLASE SUPERFAMILY PROTEIN C4A8.06C"/>
    <property type="match status" value="1"/>
</dbReference>
<dbReference type="PANTHER" id="PTHR48081:SF8">
    <property type="entry name" value="ALPHA_BETA HYDROLASE FOLD-3 DOMAIN-CONTAINING PROTEIN-RELATED"/>
    <property type="match status" value="1"/>
</dbReference>
<evidence type="ECO:0000313" key="4">
    <source>
        <dbReference type="EMBL" id="OSZ56578.1"/>
    </source>
</evidence>
<organism evidence="4 5">
    <name type="scientific">Streptomyces pharetrae CZA14</name>
    <dbReference type="NCBI Taxonomy" id="1144883"/>
    <lineage>
        <taxon>Bacteria</taxon>
        <taxon>Bacillati</taxon>
        <taxon>Actinomycetota</taxon>
        <taxon>Actinomycetes</taxon>
        <taxon>Kitasatosporales</taxon>
        <taxon>Streptomycetaceae</taxon>
        <taxon>Streptomyces</taxon>
    </lineage>
</organism>
<feature type="region of interest" description="Disordered" evidence="2">
    <location>
        <begin position="1"/>
        <end position="26"/>
    </location>
</feature>
<reference evidence="4 5" key="1">
    <citation type="submission" date="2016-12" db="EMBL/GenBank/DDBJ databases">
        <title>Genome Mining:The Detection of Biosynthetic Gene Clusters to Aid in the Expression of Curamycin A produced by Streptomyces sp. strain CZA14.</title>
        <authorList>
            <person name="Durrell K.A."/>
            <person name="Kirby B.M."/>
            <person name="Khan W."/>
            <person name="Mthethwa T."/>
            <person name="Le Roes-Hill M."/>
        </authorList>
    </citation>
    <scope>NUCLEOTIDE SEQUENCE [LARGE SCALE GENOMIC DNA]</scope>
    <source>
        <strain evidence="4 5">CZA14</strain>
    </source>
</reference>
<dbReference type="EMBL" id="MRYD01000278">
    <property type="protein sequence ID" value="OSZ56578.1"/>
    <property type="molecule type" value="Genomic_DNA"/>
</dbReference>
<sequence>MTRRTTGDAPTPTPTAPPADLPPVPFDPELAAALEALGEQPPLTPQAIPAVRAAAAAGALGDEALGCGGEVVWEERAVAGPAGAPEVTVLICRPAAAPADSRLPLVYFMHGGGMVAGSRRHLMSDVLVWTRTLRTVTVSVEYRLAPEHPHPAPLEDCYAGLVWSARHAAELGADPARIITVGTSAGGGLAAGLALLARDRGGPAPAAQMLLSPMLDDRNDTCSSRQMAGRGMWDRASNTTAWNAHLDGAAGAPGIPAHAAPARAADLTGLPPAYLDVGSAETFRDETVAYAGRLWQSGIPCELHVWPGGFHGFDEFLPQARLSRRAKETRRAWLTGLLTAGQDDR</sequence>
<dbReference type="SUPFAM" id="SSF53474">
    <property type="entry name" value="alpha/beta-Hydrolases"/>
    <property type="match status" value="1"/>
</dbReference>
<dbReference type="Pfam" id="PF07859">
    <property type="entry name" value="Abhydrolase_3"/>
    <property type="match status" value="1"/>
</dbReference>
<keyword evidence="5" id="KW-1185">Reference proteome</keyword>
<accession>A0ABX3YBC9</accession>
<keyword evidence="1" id="KW-0378">Hydrolase</keyword>
<protein>
    <submittedName>
        <fullName evidence="4">Esterase</fullName>
    </submittedName>
</protein>
<feature type="compositionally biased region" description="Pro residues" evidence="2">
    <location>
        <begin position="11"/>
        <end position="26"/>
    </location>
</feature>
<dbReference type="Proteomes" id="UP000194266">
    <property type="component" value="Unassembled WGS sequence"/>
</dbReference>
<dbReference type="InterPro" id="IPR050300">
    <property type="entry name" value="GDXG_lipolytic_enzyme"/>
</dbReference>
<name>A0ABX3YBC9_9ACTN</name>
<evidence type="ECO:0000313" key="5">
    <source>
        <dbReference type="Proteomes" id="UP000194266"/>
    </source>
</evidence>
<evidence type="ECO:0000256" key="1">
    <source>
        <dbReference type="ARBA" id="ARBA00022801"/>
    </source>
</evidence>
<evidence type="ECO:0000259" key="3">
    <source>
        <dbReference type="Pfam" id="PF07859"/>
    </source>
</evidence>
<dbReference type="InterPro" id="IPR013094">
    <property type="entry name" value="AB_hydrolase_3"/>
</dbReference>
<dbReference type="Gene3D" id="3.40.50.1820">
    <property type="entry name" value="alpha/beta hydrolase"/>
    <property type="match status" value="1"/>
</dbReference>
<dbReference type="InterPro" id="IPR029058">
    <property type="entry name" value="AB_hydrolase_fold"/>
</dbReference>
<dbReference type="RefSeq" id="WP_086172727.1">
    <property type="nucleotide sequence ID" value="NZ_MRYD01000278.1"/>
</dbReference>
<proteinExistence type="predicted"/>
<feature type="domain" description="Alpha/beta hydrolase fold-3" evidence="3">
    <location>
        <begin position="107"/>
        <end position="313"/>
    </location>
</feature>
<gene>
    <name evidence="4" type="ORF">OQI_32155</name>
</gene>
<evidence type="ECO:0000256" key="2">
    <source>
        <dbReference type="SAM" id="MobiDB-lite"/>
    </source>
</evidence>